<sequence>MVFFKKGAPFGLCVCFDLMGRVDMEKEIHVGEEAERERGYVFDQTNKVHSDVKTKTVKTYNKAEVSLHNKRTDCWIVIKDKVYDVTPYVEEHPGGDAILAHAGDDSTEGFFGDNMSEAQRMPLTGSFNYGNGHMNGVISLRSSASRVMLLNVNFNSKPPQWHQLDKDLMEIFYKSFQDRYQYEDNVAPETARHVWEGRAKIRFRGLWVLEEAEKKTGSSNPAHWTLVCLEVKKVPGDEEGSTNDKCSLDFWSLANSNAIATIAGEGYSSSADISKAWDFEGTTKVQAIRAKEMDQMPR</sequence>
<keyword evidence="1 5" id="KW-0349">Heme</keyword>
<reference evidence="7" key="1">
    <citation type="journal article" date="2022" name="Int. J. Mol. Sci.">
        <title>Draft Genome of Tanacetum Coccineum: Genomic Comparison of Closely Related Tanacetum-Family Plants.</title>
        <authorList>
            <person name="Yamashiro T."/>
            <person name="Shiraishi A."/>
            <person name="Nakayama K."/>
            <person name="Satake H."/>
        </authorList>
    </citation>
    <scope>NUCLEOTIDE SEQUENCE</scope>
</reference>
<comment type="caution">
    <text evidence="7">The sequence shown here is derived from an EMBL/GenBank/DDBJ whole genome shotgun (WGS) entry which is preliminary data.</text>
</comment>
<evidence type="ECO:0000256" key="1">
    <source>
        <dbReference type="ARBA" id="ARBA00022617"/>
    </source>
</evidence>
<dbReference type="PROSITE" id="PS50255">
    <property type="entry name" value="CYTOCHROME_B5_2"/>
    <property type="match status" value="1"/>
</dbReference>
<evidence type="ECO:0000313" key="7">
    <source>
        <dbReference type="EMBL" id="GJT35362.1"/>
    </source>
</evidence>
<dbReference type="Pfam" id="PF00173">
    <property type="entry name" value="Cyt-b5"/>
    <property type="match status" value="1"/>
</dbReference>
<evidence type="ECO:0000313" key="8">
    <source>
        <dbReference type="Proteomes" id="UP001151760"/>
    </source>
</evidence>
<evidence type="ECO:0000256" key="2">
    <source>
        <dbReference type="ARBA" id="ARBA00022723"/>
    </source>
</evidence>
<dbReference type="Proteomes" id="UP001151760">
    <property type="component" value="Unassembled WGS sequence"/>
</dbReference>
<dbReference type="PANTHER" id="PTHR19359">
    <property type="entry name" value="CYTOCHROME B5"/>
    <property type="match status" value="1"/>
</dbReference>
<dbReference type="PROSITE" id="PS00191">
    <property type="entry name" value="CYTOCHROME_B5_1"/>
    <property type="match status" value="1"/>
</dbReference>
<feature type="domain" description="Cytochrome b5 heme-binding" evidence="6">
    <location>
        <begin position="57"/>
        <end position="135"/>
    </location>
</feature>
<dbReference type="InterPro" id="IPR001199">
    <property type="entry name" value="Cyt_B5-like_heme/steroid-bd"/>
</dbReference>
<organism evidence="7 8">
    <name type="scientific">Tanacetum coccineum</name>
    <dbReference type="NCBI Taxonomy" id="301880"/>
    <lineage>
        <taxon>Eukaryota</taxon>
        <taxon>Viridiplantae</taxon>
        <taxon>Streptophyta</taxon>
        <taxon>Embryophyta</taxon>
        <taxon>Tracheophyta</taxon>
        <taxon>Spermatophyta</taxon>
        <taxon>Magnoliopsida</taxon>
        <taxon>eudicotyledons</taxon>
        <taxon>Gunneridae</taxon>
        <taxon>Pentapetalae</taxon>
        <taxon>asterids</taxon>
        <taxon>campanulids</taxon>
        <taxon>Asterales</taxon>
        <taxon>Asteraceae</taxon>
        <taxon>Asteroideae</taxon>
        <taxon>Anthemideae</taxon>
        <taxon>Anthemidinae</taxon>
        <taxon>Tanacetum</taxon>
    </lineage>
</organism>
<dbReference type="EMBL" id="BQNB010015044">
    <property type="protein sequence ID" value="GJT35362.1"/>
    <property type="molecule type" value="Genomic_DNA"/>
</dbReference>
<dbReference type="SMART" id="SM01117">
    <property type="entry name" value="Cyt-b5"/>
    <property type="match status" value="1"/>
</dbReference>
<dbReference type="InterPro" id="IPR018506">
    <property type="entry name" value="Cyt_B5_heme-BS"/>
</dbReference>
<dbReference type="InterPro" id="IPR036400">
    <property type="entry name" value="Cyt_B5-like_heme/steroid_sf"/>
</dbReference>
<protein>
    <submittedName>
        <fullName evidence="7">Cytochrome b5-like protein isoform X1</fullName>
    </submittedName>
</protein>
<evidence type="ECO:0000256" key="5">
    <source>
        <dbReference type="RuleBase" id="RU362121"/>
    </source>
</evidence>
<dbReference type="InterPro" id="IPR050668">
    <property type="entry name" value="Cytochrome_b5"/>
</dbReference>
<evidence type="ECO:0000256" key="3">
    <source>
        <dbReference type="ARBA" id="ARBA00023004"/>
    </source>
</evidence>
<dbReference type="Gene3D" id="3.10.120.10">
    <property type="entry name" value="Cytochrome b5-like heme/steroid binding domain"/>
    <property type="match status" value="1"/>
</dbReference>
<evidence type="ECO:0000256" key="4">
    <source>
        <dbReference type="ARBA" id="ARBA00038168"/>
    </source>
</evidence>
<keyword evidence="8" id="KW-1185">Reference proteome</keyword>
<keyword evidence="3 5" id="KW-0408">Iron</keyword>
<comment type="similarity">
    <text evidence="4 5">Belongs to the cytochrome b5 family.</text>
</comment>
<dbReference type="SUPFAM" id="SSF55856">
    <property type="entry name" value="Cytochrome b5-like heme/steroid binding domain"/>
    <property type="match status" value="1"/>
</dbReference>
<proteinExistence type="inferred from homology"/>
<name>A0ABQ5D952_9ASTR</name>
<gene>
    <name evidence="7" type="ORF">Tco_0925781</name>
</gene>
<evidence type="ECO:0000259" key="6">
    <source>
        <dbReference type="PROSITE" id="PS50255"/>
    </source>
</evidence>
<keyword evidence="2 5" id="KW-0479">Metal-binding</keyword>
<accession>A0ABQ5D952</accession>
<dbReference type="PANTHER" id="PTHR19359:SF95">
    <property type="entry name" value="CYTOCHROME B5 TYPE B"/>
    <property type="match status" value="1"/>
</dbReference>
<reference evidence="7" key="2">
    <citation type="submission" date="2022-01" db="EMBL/GenBank/DDBJ databases">
        <authorList>
            <person name="Yamashiro T."/>
            <person name="Shiraishi A."/>
            <person name="Satake H."/>
            <person name="Nakayama K."/>
        </authorList>
    </citation>
    <scope>NUCLEOTIDE SEQUENCE</scope>
</reference>